<comment type="caution">
    <text evidence="7">The sequence shown here is derived from an EMBL/GenBank/DDBJ whole genome shotgun (WGS) entry which is preliminary data.</text>
</comment>
<feature type="domain" description="N-acetylmuramoyl-L-alanine amidase" evidence="6">
    <location>
        <begin position="8"/>
        <end position="143"/>
    </location>
</feature>
<sequence>MRLVERPSPNHDARPGGVDMLILHYTGMPTGESALERMCDPDAKVSAHYMIDEDGTVYRLVREERRAWHAGVSYWAGEKNVNGRSIGVELVNPGHEWGYRPFPTAQIEALIELSRGILERHPIPARHVLGHSDVAPDRKTDPGELFPWRALAKSGIGLWPSPGKLEGDFAQALAAFGYGVSPDVPASLECVTAAFQRHFRPALVDGVADAECTAILAGLVAA</sequence>
<dbReference type="SUPFAM" id="SSF47090">
    <property type="entry name" value="PGBD-like"/>
    <property type="match status" value="1"/>
</dbReference>
<evidence type="ECO:0000259" key="6">
    <source>
        <dbReference type="SMART" id="SM00644"/>
    </source>
</evidence>
<dbReference type="PANTHER" id="PTHR30417:SF1">
    <property type="entry name" value="N-ACETYLMURAMOYL-L-ALANINE AMIDASE AMID"/>
    <property type="match status" value="1"/>
</dbReference>
<dbReference type="Gene3D" id="3.40.80.10">
    <property type="entry name" value="Peptidoglycan recognition protein-like"/>
    <property type="match status" value="1"/>
</dbReference>
<dbReference type="Proteomes" id="UP001499951">
    <property type="component" value="Unassembled WGS sequence"/>
</dbReference>
<evidence type="ECO:0000256" key="2">
    <source>
        <dbReference type="ARBA" id="ARBA00007553"/>
    </source>
</evidence>
<dbReference type="InterPro" id="IPR036366">
    <property type="entry name" value="PGBDSf"/>
</dbReference>
<dbReference type="EC" id="3.5.1.28" evidence="3"/>
<evidence type="ECO:0000256" key="1">
    <source>
        <dbReference type="ARBA" id="ARBA00001561"/>
    </source>
</evidence>
<dbReference type="InterPro" id="IPR036505">
    <property type="entry name" value="Amidase/PGRP_sf"/>
</dbReference>
<dbReference type="SUPFAM" id="SSF55846">
    <property type="entry name" value="N-acetylmuramoyl-L-alanine amidase-like"/>
    <property type="match status" value="1"/>
</dbReference>
<comment type="catalytic activity">
    <reaction evidence="1">
        <text>Hydrolyzes the link between N-acetylmuramoyl residues and L-amino acid residues in certain cell-wall glycopeptides.</text>
        <dbReference type="EC" id="3.5.1.28"/>
    </reaction>
</comment>
<proteinExistence type="inferred from homology"/>
<dbReference type="CDD" id="cd06583">
    <property type="entry name" value="PGRP"/>
    <property type="match status" value="1"/>
</dbReference>
<gene>
    <name evidence="7" type="ORF">GCM10008942_13420</name>
</gene>
<dbReference type="PANTHER" id="PTHR30417">
    <property type="entry name" value="N-ACETYLMURAMOYL-L-ALANINE AMIDASE AMID"/>
    <property type="match status" value="1"/>
</dbReference>
<evidence type="ECO:0000256" key="4">
    <source>
        <dbReference type="ARBA" id="ARBA00022801"/>
    </source>
</evidence>
<accession>A0ABP3PFV5</accession>
<dbReference type="RefSeq" id="WP_166933253.1">
    <property type="nucleotide sequence ID" value="NZ_BAAADD010000003.1"/>
</dbReference>
<keyword evidence="8" id="KW-1185">Reference proteome</keyword>
<dbReference type="InterPro" id="IPR051206">
    <property type="entry name" value="NAMLAA_amidase_2"/>
</dbReference>
<reference evidence="8" key="1">
    <citation type="journal article" date="2019" name="Int. J. Syst. Evol. Microbiol.">
        <title>The Global Catalogue of Microorganisms (GCM) 10K type strain sequencing project: providing services to taxonomists for standard genome sequencing and annotation.</title>
        <authorList>
            <consortium name="The Broad Institute Genomics Platform"/>
            <consortium name="The Broad Institute Genome Sequencing Center for Infectious Disease"/>
            <person name="Wu L."/>
            <person name="Ma J."/>
        </authorList>
    </citation>
    <scope>NUCLEOTIDE SEQUENCE [LARGE SCALE GENOMIC DNA]</scope>
    <source>
        <strain evidence="8">JCM 15089</strain>
    </source>
</reference>
<evidence type="ECO:0000256" key="3">
    <source>
        <dbReference type="ARBA" id="ARBA00011901"/>
    </source>
</evidence>
<evidence type="ECO:0000313" key="7">
    <source>
        <dbReference type="EMBL" id="GAA0566310.1"/>
    </source>
</evidence>
<keyword evidence="4" id="KW-0378">Hydrolase</keyword>
<organism evidence="7 8">
    <name type="scientific">Rhizomicrobium electricum</name>
    <dbReference type="NCBI Taxonomy" id="480070"/>
    <lineage>
        <taxon>Bacteria</taxon>
        <taxon>Pseudomonadati</taxon>
        <taxon>Pseudomonadota</taxon>
        <taxon>Alphaproteobacteria</taxon>
        <taxon>Micropepsales</taxon>
        <taxon>Micropepsaceae</taxon>
        <taxon>Rhizomicrobium</taxon>
    </lineage>
</organism>
<dbReference type="Gene3D" id="1.10.101.10">
    <property type="entry name" value="PGBD-like superfamily/PGBD"/>
    <property type="match status" value="1"/>
</dbReference>
<keyword evidence="5" id="KW-0961">Cell wall biogenesis/degradation</keyword>
<dbReference type="SMART" id="SM00644">
    <property type="entry name" value="Ami_2"/>
    <property type="match status" value="1"/>
</dbReference>
<dbReference type="EMBL" id="BAAADD010000003">
    <property type="protein sequence ID" value="GAA0566310.1"/>
    <property type="molecule type" value="Genomic_DNA"/>
</dbReference>
<name>A0ABP3PFV5_9PROT</name>
<dbReference type="Pfam" id="PF01510">
    <property type="entry name" value="Amidase_2"/>
    <property type="match status" value="1"/>
</dbReference>
<comment type="similarity">
    <text evidence="2">Belongs to the N-acetylmuramoyl-L-alanine amidase 2 family.</text>
</comment>
<evidence type="ECO:0000313" key="8">
    <source>
        <dbReference type="Proteomes" id="UP001499951"/>
    </source>
</evidence>
<evidence type="ECO:0000256" key="5">
    <source>
        <dbReference type="ARBA" id="ARBA00023316"/>
    </source>
</evidence>
<dbReference type="InterPro" id="IPR002502">
    <property type="entry name" value="Amidase_domain"/>
</dbReference>
<dbReference type="InterPro" id="IPR036365">
    <property type="entry name" value="PGBD-like_sf"/>
</dbReference>
<protein>
    <recommendedName>
        <fullName evidence="3">N-acetylmuramoyl-L-alanine amidase</fullName>
        <ecNumber evidence="3">3.5.1.28</ecNumber>
    </recommendedName>
</protein>